<dbReference type="InterPro" id="IPR052039">
    <property type="entry name" value="Caspase-related_regulators"/>
</dbReference>
<dbReference type="PANTHER" id="PTHR22576">
    <property type="entry name" value="MUCOSA ASSOCIATED LYMPHOID TISSUE LYMPHOMA TRANSLOCATION PROTEIN 1/PARACASPASE"/>
    <property type="match status" value="1"/>
</dbReference>
<keyword evidence="3" id="KW-1185">Reference proteome</keyword>
<proteinExistence type="predicted"/>
<sequence length="776" mass="83634">MPVSKRDFLRLIASLGVSGTLGLNLIPPVHAQGTRALRLAGGGPRIGIVVGNQSYDNVDDLGNAAKDAHDMAALLREFRFKVFDGYDLDKRGFEQLLRNAVLNIPQGADVVFYYAGHGIQIGRRNYLLPIDAKFESVYDLPMETMTLDRVIDTLAARGSAHVAILDSCRDNPFQSIRLAADLDANLFETRAGFEVFRTPLNSLIAYSTSPGALALDGAEGGNSPYTAAVLKAARASPGENILQLFPVIREQVHSETGGVQVPWESSTLVRPFYLTQAQADAPSAAPGDAPPEVLNVDARFDRLVPLDDAISDLIGADIASAALIEAAAKGAIVLNGDTSGPIVGYAPDITDIRAEDLIDPRVSDRFSVEVTSGAGTARRVDVALNLTFDPCDLAAGAALDLNGVGVYRLPNELDLTGGLAACEASVRADPDNARFRYQLGRLQQSTKQLEKAYENFEAAAEAGHIRAKYGLAVLLDSKRIDRDVTKIPYEPDRALALMEDGIKEQDPYAMHRLGRRLMRNGETAEERQRGFELMERAVELGHTFSMNELGYYFLAKGTDHYLPERGMRYLTASEQREDIYGYDNLGFVALSGLDGNPADWQKALKWFTRASNGGHPTAPANIARMILNDQVPGKTGKDALGWYDIALARGDAWGGANGAIIILNGRARGVNAAEAGIRAAKASLLANEEPAALARQNLDTLSRSDIDRALQTLLNELGEPVGVDGQAGPSTQAALERVSAANGVPVPFAATQDPTERLLLAAKVYWAQNPVRFDLF</sequence>
<name>A0ABT0Q4V4_9RHOB</name>
<dbReference type="PROSITE" id="PS50208">
    <property type="entry name" value="CASPASE_P20"/>
    <property type="match status" value="1"/>
</dbReference>
<dbReference type="InterPro" id="IPR001309">
    <property type="entry name" value="Pept_C14_p20"/>
</dbReference>
<feature type="domain" description="Caspase family p20" evidence="1">
    <location>
        <begin position="45"/>
        <end position="120"/>
    </location>
</feature>
<dbReference type="InterPro" id="IPR006597">
    <property type="entry name" value="Sel1-like"/>
</dbReference>
<dbReference type="InterPro" id="IPR029030">
    <property type="entry name" value="Caspase-like_dom_sf"/>
</dbReference>
<dbReference type="SUPFAM" id="SSF81901">
    <property type="entry name" value="HCP-like"/>
    <property type="match status" value="2"/>
</dbReference>
<dbReference type="Pfam" id="PF00656">
    <property type="entry name" value="Peptidase_C14"/>
    <property type="match status" value="1"/>
</dbReference>
<dbReference type="RefSeq" id="WP_249711136.1">
    <property type="nucleotide sequence ID" value="NZ_JAMFMB010000019.1"/>
</dbReference>
<dbReference type="PROSITE" id="PS51318">
    <property type="entry name" value="TAT"/>
    <property type="match status" value="1"/>
</dbReference>
<dbReference type="InterPro" id="IPR011600">
    <property type="entry name" value="Pept_C14_caspase"/>
</dbReference>
<evidence type="ECO:0000313" key="2">
    <source>
        <dbReference type="EMBL" id="MCL6284868.1"/>
    </source>
</evidence>
<protein>
    <submittedName>
        <fullName evidence="2">Caspase family protein</fullName>
    </submittedName>
</protein>
<organism evidence="2 3">
    <name type="scientific">Ruegeria spongiae</name>
    <dbReference type="NCBI Taxonomy" id="2942209"/>
    <lineage>
        <taxon>Bacteria</taxon>
        <taxon>Pseudomonadati</taxon>
        <taxon>Pseudomonadota</taxon>
        <taxon>Alphaproteobacteria</taxon>
        <taxon>Rhodobacterales</taxon>
        <taxon>Roseobacteraceae</taxon>
        <taxon>Ruegeria</taxon>
    </lineage>
</organism>
<comment type="caution">
    <text evidence="2">The sequence shown here is derived from an EMBL/GenBank/DDBJ whole genome shotgun (WGS) entry which is preliminary data.</text>
</comment>
<dbReference type="Gene3D" id="3.40.50.1460">
    <property type="match status" value="1"/>
</dbReference>
<gene>
    <name evidence="2" type="ORF">M3P21_15145</name>
</gene>
<dbReference type="Proteomes" id="UP001203880">
    <property type="component" value="Unassembled WGS sequence"/>
</dbReference>
<dbReference type="SUPFAM" id="SSF52129">
    <property type="entry name" value="Caspase-like"/>
    <property type="match status" value="1"/>
</dbReference>
<dbReference type="InterPro" id="IPR011990">
    <property type="entry name" value="TPR-like_helical_dom_sf"/>
</dbReference>
<accession>A0ABT0Q4V4</accession>
<evidence type="ECO:0000313" key="3">
    <source>
        <dbReference type="Proteomes" id="UP001203880"/>
    </source>
</evidence>
<dbReference type="PANTHER" id="PTHR22576:SF37">
    <property type="entry name" value="MUCOSA-ASSOCIATED LYMPHOID TISSUE LYMPHOMA TRANSLOCATION PROTEIN 1"/>
    <property type="match status" value="1"/>
</dbReference>
<dbReference type="SMART" id="SM00671">
    <property type="entry name" value="SEL1"/>
    <property type="match status" value="4"/>
</dbReference>
<dbReference type="InterPro" id="IPR006311">
    <property type="entry name" value="TAT_signal"/>
</dbReference>
<reference evidence="2" key="1">
    <citation type="submission" date="2022-05" db="EMBL/GenBank/DDBJ databases">
        <authorList>
            <person name="Park J.-S."/>
        </authorList>
    </citation>
    <scope>NUCLEOTIDE SEQUENCE</scope>
    <source>
        <strain evidence="2">2012CJ41-6</strain>
    </source>
</reference>
<dbReference type="EMBL" id="JAMFMB010000019">
    <property type="protein sequence ID" value="MCL6284868.1"/>
    <property type="molecule type" value="Genomic_DNA"/>
</dbReference>
<dbReference type="Gene3D" id="1.25.40.10">
    <property type="entry name" value="Tetratricopeptide repeat domain"/>
    <property type="match status" value="2"/>
</dbReference>
<evidence type="ECO:0000259" key="1">
    <source>
        <dbReference type="PROSITE" id="PS50208"/>
    </source>
</evidence>